<dbReference type="InterPro" id="IPR025932">
    <property type="entry name" value="Trypano_VSG_B_N_dom"/>
</dbReference>
<name>F9W4E2_TRYCI</name>
<evidence type="ECO:0000256" key="2">
    <source>
        <dbReference type="ARBA" id="ARBA00004609"/>
    </source>
</evidence>
<gene>
    <name evidence="11" type="ORF">TCIL3000_0_29530</name>
</gene>
<evidence type="ECO:0000256" key="8">
    <source>
        <dbReference type="ARBA" id="ARBA00023288"/>
    </source>
</evidence>
<evidence type="ECO:0000256" key="9">
    <source>
        <dbReference type="SAM" id="SignalP"/>
    </source>
</evidence>
<evidence type="ECO:0000256" key="6">
    <source>
        <dbReference type="ARBA" id="ARBA00023136"/>
    </source>
</evidence>
<evidence type="ECO:0000256" key="4">
    <source>
        <dbReference type="ARBA" id="ARBA00022622"/>
    </source>
</evidence>
<comment type="function">
    <text evidence="1">VSG forms a coat on the surface of the parasite. The trypanosome evades the immune response of the host by expressing a series of antigenically distinct VSGs from an estimated 1000 VSG genes.</text>
</comment>
<proteinExistence type="predicted"/>
<keyword evidence="7" id="KW-0325">Glycoprotein</keyword>
<comment type="subcellular location">
    <subcellularLocation>
        <location evidence="2">Cell membrane</location>
        <topology evidence="2">Lipid-anchor</topology>
        <topology evidence="2">GPI-anchor</topology>
    </subcellularLocation>
</comment>
<evidence type="ECO:0000259" key="10">
    <source>
        <dbReference type="Pfam" id="PF13206"/>
    </source>
</evidence>
<feature type="chain" id="PRO_5003388647" evidence="9">
    <location>
        <begin position="22"/>
        <end position="427"/>
    </location>
</feature>
<evidence type="ECO:0000313" key="11">
    <source>
        <dbReference type="EMBL" id="CCD12033.1"/>
    </source>
</evidence>
<evidence type="ECO:0000256" key="3">
    <source>
        <dbReference type="ARBA" id="ARBA00022475"/>
    </source>
</evidence>
<keyword evidence="12" id="KW-1185">Reference proteome</keyword>
<accession>F9W4E2</accession>
<dbReference type="VEuPathDB" id="TriTrypDB:TcIL3000_0_29530"/>
<reference evidence="11 12" key="2">
    <citation type="journal article" date="2012" name="Proc. Natl. Acad. Sci. U.S.A.">
        <title>Antigenic diversity is generated by distinct evolutionary mechanisms in African trypanosome species.</title>
        <authorList>
            <person name="Jackson A.P."/>
            <person name="Berry A."/>
            <person name="Aslett M."/>
            <person name="Allison H.C."/>
            <person name="Burton P."/>
            <person name="Vavrova-Anderson J."/>
            <person name="Brown R."/>
            <person name="Browne H."/>
            <person name="Corton N."/>
            <person name="Hauser H."/>
            <person name="Gamble J."/>
            <person name="Gilderthorp R."/>
            <person name="Marcello L."/>
            <person name="McQuillan J."/>
            <person name="Otto T.D."/>
            <person name="Quail M.A."/>
            <person name="Sanders M.J."/>
            <person name="van Tonder A."/>
            <person name="Ginger M.L."/>
            <person name="Field M.C."/>
            <person name="Barry J.D."/>
            <person name="Hertz-Fowler C."/>
            <person name="Berriman M."/>
        </authorList>
    </citation>
    <scope>NUCLEOTIDE SEQUENCE [LARGE SCALE GENOMIC DNA]</scope>
    <source>
        <strain evidence="11 12">IL3000</strain>
    </source>
</reference>
<keyword evidence="6" id="KW-0472">Membrane</keyword>
<dbReference type="Pfam" id="PF13206">
    <property type="entry name" value="VSG_B"/>
    <property type="match status" value="2"/>
</dbReference>
<comment type="caution">
    <text evidence="11">The sequence shown here is derived from an EMBL/GenBank/DDBJ whole genome shotgun (WGS) entry which is preliminary data.</text>
</comment>
<keyword evidence="5 9" id="KW-0732">Signal</keyword>
<dbReference type="AlphaFoldDB" id="F9W4E2"/>
<evidence type="ECO:0000256" key="5">
    <source>
        <dbReference type="ARBA" id="ARBA00022729"/>
    </source>
</evidence>
<feature type="signal peptide" evidence="9">
    <location>
        <begin position="1"/>
        <end position="21"/>
    </location>
</feature>
<feature type="domain" description="Trypanosome variant surface glycoprotein B-type N-terminal" evidence="10">
    <location>
        <begin position="17"/>
        <end position="94"/>
    </location>
</feature>
<evidence type="ECO:0000313" key="12">
    <source>
        <dbReference type="Proteomes" id="UP000000702"/>
    </source>
</evidence>
<feature type="domain" description="Trypanosome variant surface glycoprotein B-type N-terminal" evidence="10">
    <location>
        <begin position="105"/>
        <end position="364"/>
    </location>
</feature>
<dbReference type="GO" id="GO:0098552">
    <property type="term" value="C:side of membrane"/>
    <property type="evidence" value="ECO:0007669"/>
    <property type="project" value="UniProtKB-KW"/>
</dbReference>
<keyword evidence="4" id="KW-0336">GPI-anchor</keyword>
<keyword evidence="3" id="KW-1003">Cell membrane</keyword>
<evidence type="ECO:0000256" key="7">
    <source>
        <dbReference type="ARBA" id="ARBA00023180"/>
    </source>
</evidence>
<protein>
    <submittedName>
        <fullName evidence="11">Variant surface glycoprotein</fullName>
    </submittedName>
</protein>
<dbReference type="Proteomes" id="UP000000702">
    <property type="component" value="Unassembled WGS sequence"/>
</dbReference>
<keyword evidence="8" id="KW-0449">Lipoprotein</keyword>
<reference evidence="12" key="1">
    <citation type="submission" date="2011-07" db="EMBL/GenBank/DDBJ databases">
        <title>Divergent evolution of antigenic variation in African trypanosomes.</title>
        <authorList>
            <person name="Jackson A.P."/>
            <person name="Berry A."/>
            <person name="Allison H.C."/>
            <person name="Burton P."/>
            <person name="Anderson J."/>
            <person name="Aslett M."/>
            <person name="Brown R."/>
            <person name="Corton N."/>
            <person name="Harris D."/>
            <person name="Hauser H."/>
            <person name="Gamble J."/>
            <person name="Gilderthorp R."/>
            <person name="McQuillan J."/>
            <person name="Quail M.A."/>
            <person name="Sanders M."/>
            <person name="Van Tonder A."/>
            <person name="Ginger M.L."/>
            <person name="Donelson J.E."/>
            <person name="Field M.C."/>
            <person name="Barry J.D."/>
            <person name="Berriman M."/>
            <person name="Hertz-Fowler C."/>
        </authorList>
    </citation>
    <scope>NUCLEOTIDE SEQUENCE [LARGE SCALE GENOMIC DNA]</scope>
    <source>
        <strain evidence="12">IL3000</strain>
    </source>
</reference>
<organism evidence="11 12">
    <name type="scientific">Trypanosoma congolense (strain IL3000)</name>
    <dbReference type="NCBI Taxonomy" id="1068625"/>
    <lineage>
        <taxon>Eukaryota</taxon>
        <taxon>Discoba</taxon>
        <taxon>Euglenozoa</taxon>
        <taxon>Kinetoplastea</taxon>
        <taxon>Metakinetoplastina</taxon>
        <taxon>Trypanosomatida</taxon>
        <taxon>Trypanosomatidae</taxon>
        <taxon>Trypanosoma</taxon>
        <taxon>Nannomonas</taxon>
    </lineage>
</organism>
<evidence type="ECO:0000256" key="1">
    <source>
        <dbReference type="ARBA" id="ARBA00002523"/>
    </source>
</evidence>
<dbReference type="EMBL" id="CAEQ01000545">
    <property type="protein sequence ID" value="CCD12033.1"/>
    <property type="molecule type" value="Genomic_DNA"/>
</dbReference>
<sequence length="427" mass="47201">MACFINVMAISLVVVGTLVSCQKELDIDRDDNIEPFALLCRIYNVVKNPPINYVDLQEPVEIVKEIDALNTSLVEPNFLNETEQLGNSWEPKLNSAAIKGTAISKASLNQIAQSAHTILEEIKKMNITENIEKAKAYFSQVIFGDGGNESNLCHTTVKDMDNRSVACGIPGEERKGDRAGKNLVVDFFCLCAMRTESSEGAKQACGFFVGKIDKYYGWSEQGPWGSSTMWASIKGGCGKHMHQRPKSTTEARHILDQFLKHLKTGGVYRSVDSGGKTVEYSDRKAGMLGTGVGKENVNGKDILCNGKKGGKDQTPGGVCVYYGQDPNSWEGNILWLKLFQTALAIVDAANNQTAFIQRALQKLQLLQHRAEYIYETMKVVGEIQNTERPPPSQSASGNLTAYNATRTRSYSYSHHPYLMPLWVLLLL</sequence>
<dbReference type="GO" id="GO:0005886">
    <property type="term" value="C:plasma membrane"/>
    <property type="evidence" value="ECO:0007669"/>
    <property type="project" value="UniProtKB-SubCell"/>
</dbReference>